<evidence type="ECO:0000256" key="4">
    <source>
        <dbReference type="ARBA" id="ARBA00023235"/>
    </source>
</evidence>
<evidence type="ECO:0000256" key="2">
    <source>
        <dbReference type="ARBA" id="ARBA00022628"/>
    </source>
</evidence>
<dbReference type="PANTHER" id="PTHR48101:SF3">
    <property type="entry name" value="COENZYME B12-DEPENDENT MUTASE"/>
    <property type="match status" value="1"/>
</dbReference>
<keyword evidence="2" id="KW-0846">Cobalamin</keyword>
<organism evidence="7">
    <name type="scientific">freshwater metagenome</name>
    <dbReference type="NCBI Taxonomy" id="449393"/>
    <lineage>
        <taxon>unclassified sequences</taxon>
        <taxon>metagenomes</taxon>
        <taxon>ecological metagenomes</taxon>
    </lineage>
</organism>
<keyword evidence="4" id="KW-0413">Isomerase</keyword>
<dbReference type="Gene3D" id="3.40.50.280">
    <property type="entry name" value="Cobalamin-binding domain"/>
    <property type="match status" value="1"/>
</dbReference>
<evidence type="ECO:0000256" key="3">
    <source>
        <dbReference type="ARBA" id="ARBA00022723"/>
    </source>
</evidence>
<dbReference type="EMBL" id="CAFBNF010000309">
    <property type="protein sequence ID" value="CAB4961871.1"/>
    <property type="molecule type" value="Genomic_DNA"/>
</dbReference>
<dbReference type="EMBL" id="CAFBOZ010000102">
    <property type="protein sequence ID" value="CAB5003806.1"/>
    <property type="molecule type" value="Genomic_DNA"/>
</dbReference>
<dbReference type="PANTHER" id="PTHR48101">
    <property type="entry name" value="METHYLMALONYL-COA MUTASE, MITOCHONDRIAL-RELATED"/>
    <property type="match status" value="1"/>
</dbReference>
<gene>
    <name evidence="7" type="ORF">UFOPK3773_02045</name>
    <name evidence="8" type="ORF">UFOPK3992_00830</name>
</gene>
<comment type="cofactor">
    <cofactor evidence="1">
        <name>adenosylcob(III)alamin</name>
        <dbReference type="ChEBI" id="CHEBI:18408"/>
    </cofactor>
</comment>
<evidence type="ECO:0000259" key="6">
    <source>
        <dbReference type="PROSITE" id="PS51332"/>
    </source>
</evidence>
<evidence type="ECO:0000313" key="7">
    <source>
        <dbReference type="EMBL" id="CAB4961871.1"/>
    </source>
</evidence>
<dbReference type="SUPFAM" id="SSF52242">
    <property type="entry name" value="Cobalamin (vitamin B12)-binding domain"/>
    <property type="match status" value="1"/>
</dbReference>
<dbReference type="InterPro" id="IPR036724">
    <property type="entry name" value="Cobalamin-bd_sf"/>
</dbReference>
<proteinExistence type="predicted"/>
<evidence type="ECO:0000256" key="5">
    <source>
        <dbReference type="ARBA" id="ARBA00023285"/>
    </source>
</evidence>
<dbReference type="GO" id="GO:0046872">
    <property type="term" value="F:metal ion binding"/>
    <property type="evidence" value="ECO:0007669"/>
    <property type="project" value="UniProtKB-KW"/>
</dbReference>
<name>A0A6J7L1H0_9ZZZZ</name>
<dbReference type="Pfam" id="PF02310">
    <property type="entry name" value="B12-binding"/>
    <property type="match status" value="1"/>
</dbReference>
<dbReference type="CDD" id="cd02071">
    <property type="entry name" value="MM_CoA_mut_B12_BD"/>
    <property type="match status" value="1"/>
</dbReference>
<dbReference type="GO" id="GO:0031419">
    <property type="term" value="F:cobalamin binding"/>
    <property type="evidence" value="ECO:0007669"/>
    <property type="project" value="UniProtKB-KW"/>
</dbReference>
<accession>A0A6J7L1H0</accession>
<dbReference type="GO" id="GO:0016853">
    <property type="term" value="F:isomerase activity"/>
    <property type="evidence" value="ECO:0007669"/>
    <property type="project" value="UniProtKB-KW"/>
</dbReference>
<feature type="domain" description="B12-binding" evidence="6">
    <location>
        <begin position="6"/>
        <end position="134"/>
    </location>
</feature>
<dbReference type="NCBIfam" id="TIGR00640">
    <property type="entry name" value="acid_CoA_mut_C"/>
    <property type="match status" value="1"/>
</dbReference>
<dbReference type="PROSITE" id="PS51332">
    <property type="entry name" value="B12_BINDING"/>
    <property type="match status" value="1"/>
</dbReference>
<dbReference type="InterPro" id="IPR006159">
    <property type="entry name" value="Acid_CoA_mut_C"/>
</dbReference>
<reference evidence="7" key="1">
    <citation type="submission" date="2020-05" db="EMBL/GenBank/DDBJ databases">
        <authorList>
            <person name="Chiriac C."/>
            <person name="Salcher M."/>
            <person name="Ghai R."/>
            <person name="Kavagutti S V."/>
        </authorList>
    </citation>
    <scope>NUCLEOTIDE SEQUENCE</scope>
</reference>
<keyword evidence="5" id="KW-0170">Cobalt</keyword>
<sequence length="137" mass="14364">MSQSSPIRVVIAKPGLDGHDRGAKVVARALRDAGIEVVYTGLHQTPEQIVQTAVQEDADAIGLSVLSGAHMTLFAAVIDGLRERGASDIRVFGGGIIPESDITDLEALGVARVFTPGTPTAAIVDWVRASVHPDDDE</sequence>
<keyword evidence="3" id="KW-0479">Metal-binding</keyword>
<evidence type="ECO:0000313" key="8">
    <source>
        <dbReference type="EMBL" id="CAB5003806.1"/>
    </source>
</evidence>
<protein>
    <submittedName>
        <fullName evidence="7">Unannotated protein</fullName>
    </submittedName>
</protein>
<dbReference type="AlphaFoldDB" id="A0A6J7L1H0"/>
<evidence type="ECO:0000256" key="1">
    <source>
        <dbReference type="ARBA" id="ARBA00001922"/>
    </source>
</evidence>
<dbReference type="InterPro" id="IPR006158">
    <property type="entry name" value="Cobalamin-bd"/>
</dbReference>